<name>A0A2V2YQI3_9BACL</name>
<keyword evidence="2" id="KW-1185">Reference proteome</keyword>
<dbReference type="EMBL" id="QGTQ01000019">
    <property type="protein sequence ID" value="PWV97968.1"/>
    <property type="molecule type" value="Genomic_DNA"/>
</dbReference>
<organism evidence="1 2">
    <name type="scientific">Paenibacillus cellulosilyticus</name>
    <dbReference type="NCBI Taxonomy" id="375489"/>
    <lineage>
        <taxon>Bacteria</taxon>
        <taxon>Bacillati</taxon>
        <taxon>Bacillota</taxon>
        <taxon>Bacilli</taxon>
        <taxon>Bacillales</taxon>
        <taxon>Paenibacillaceae</taxon>
        <taxon>Paenibacillus</taxon>
    </lineage>
</organism>
<dbReference type="Proteomes" id="UP000246635">
    <property type="component" value="Unassembled WGS sequence"/>
</dbReference>
<dbReference type="RefSeq" id="WP_110045738.1">
    <property type="nucleotide sequence ID" value="NZ_CP054612.1"/>
</dbReference>
<reference evidence="1 2" key="1">
    <citation type="submission" date="2018-05" db="EMBL/GenBank/DDBJ databases">
        <title>Genomic Encyclopedia of Type Strains, Phase III (KMG-III): the genomes of soil and plant-associated and newly described type strains.</title>
        <authorList>
            <person name="Whitman W."/>
        </authorList>
    </citation>
    <scope>NUCLEOTIDE SEQUENCE [LARGE SCALE GENOMIC DNA]</scope>
    <source>
        <strain evidence="1 2">CECT 5696</strain>
    </source>
</reference>
<sequence>MKHILLVSLIGLGLLLFVLYITNPDEEDYKTWLADRYDISCPDDSVFLCKQGSMTIDWQSQHVESALLYTKVQEIYSDHDTAIVIRAFGILGHFYAY</sequence>
<proteinExistence type="predicted"/>
<comment type="caution">
    <text evidence="1">The sequence shown here is derived from an EMBL/GenBank/DDBJ whole genome shotgun (WGS) entry which is preliminary data.</text>
</comment>
<evidence type="ECO:0000313" key="1">
    <source>
        <dbReference type="EMBL" id="PWV97968.1"/>
    </source>
</evidence>
<evidence type="ECO:0000313" key="2">
    <source>
        <dbReference type="Proteomes" id="UP000246635"/>
    </source>
</evidence>
<dbReference type="AlphaFoldDB" id="A0A2V2YQI3"/>
<accession>A0A2V2YQI3</accession>
<gene>
    <name evidence="1" type="ORF">DFQ01_11950</name>
</gene>
<protein>
    <submittedName>
        <fullName evidence="1">Uncharacterized protein</fullName>
    </submittedName>
</protein>
<dbReference type="OrthoDB" id="2628846at2"/>